<sequence length="126" mass="14135">MIKYLFMAFIPLVLVACSTQDEQYYRTHPQALQEAIKNCPAEQPSRLKCEELAGIATSVNKLAFQLQANPQAFGKKILSLQETLATQQATLKANPNQPELRETVKKTEESLAECLAIVRWLESPES</sequence>
<evidence type="ECO:0000313" key="1">
    <source>
        <dbReference type="EMBL" id="SCX84868.1"/>
    </source>
</evidence>
<accession>A0A1G5B3V5</accession>
<comment type="caution">
    <text evidence="1">The sequence shown here is derived from an EMBL/GenBank/DDBJ whole genome shotgun (WGS) entry which is preliminary data.</text>
</comment>
<protein>
    <recommendedName>
        <fullName evidence="3">Secreted endonuclease</fullName>
    </recommendedName>
</protein>
<name>A0A1G5B3V5_LEGMI</name>
<dbReference type="RefSeq" id="WP_045099038.1">
    <property type="nucleotide sequence ID" value="NZ_JABTVM010000011.1"/>
</dbReference>
<evidence type="ECO:0008006" key="3">
    <source>
        <dbReference type="Google" id="ProtNLM"/>
    </source>
</evidence>
<evidence type="ECO:0000313" key="2">
    <source>
        <dbReference type="Proteomes" id="UP000182998"/>
    </source>
</evidence>
<dbReference type="Proteomes" id="UP000182998">
    <property type="component" value="Unassembled WGS sequence"/>
</dbReference>
<keyword evidence="2" id="KW-1185">Reference proteome</keyword>
<proteinExistence type="predicted"/>
<dbReference type="PROSITE" id="PS51257">
    <property type="entry name" value="PROKAR_LIPOPROTEIN"/>
    <property type="match status" value="1"/>
</dbReference>
<reference evidence="1 2" key="1">
    <citation type="submission" date="2016-10" db="EMBL/GenBank/DDBJ databases">
        <authorList>
            <person name="Varghese N."/>
            <person name="Submissions S."/>
        </authorList>
    </citation>
    <scope>NUCLEOTIDE SEQUENCE [LARGE SCALE GENOMIC DNA]</scope>
    <source>
        <strain evidence="1 2">ATCC 33218</strain>
    </source>
</reference>
<organism evidence="1 2">
    <name type="scientific">Legionella micdadei</name>
    <name type="common">Tatlockia micdadei</name>
    <dbReference type="NCBI Taxonomy" id="451"/>
    <lineage>
        <taxon>Bacteria</taxon>
        <taxon>Pseudomonadati</taxon>
        <taxon>Pseudomonadota</taxon>
        <taxon>Gammaproteobacteria</taxon>
        <taxon>Legionellales</taxon>
        <taxon>Legionellaceae</taxon>
        <taxon>Legionella</taxon>
    </lineage>
</organism>
<dbReference type="EMBL" id="FMVN01000001">
    <property type="protein sequence ID" value="SCX84868.1"/>
    <property type="molecule type" value="Genomic_DNA"/>
</dbReference>
<gene>
    <name evidence="1" type="ORF">SAMN02982997_00244</name>
</gene>